<evidence type="ECO:0000256" key="6">
    <source>
        <dbReference type="ARBA" id="ARBA00022927"/>
    </source>
</evidence>
<dbReference type="Gene3D" id="1.25.10.10">
    <property type="entry name" value="Leucine-rich Repeat Variant"/>
    <property type="match status" value="2"/>
</dbReference>
<sequence length="1349" mass="150965">MPALPFRFSAFIKSRKTSIHYLHVKLFGKPLPLRIQYIPRFAMSWEMPWSHYCLEMHINPGASEAVILSLGQSSQPYKTCQFILENSQVATARFQAAAAIREAAIREWGFLSADDKKGLISFCLCYVMQHTSSPDGYVQAKVSSVATQLMKRGWLEFVPAEKEALFYQVNQAIVGIHGIDVQFAGIKFLESLVSEFSPSTSSAMGLPREFHEQCRRSLEQDYLKTFYHWTQEAASSVTNRIIESDSVVPEVKVCSAALDLMLQILNWDFCSNTIETKINVNVFSAGVRQDGDSLKKSECHLVQPGSDWRDVLILSGHVGWLLSLYAALRLKFSCEGYWLDCPIAVSARKLLVQFCSLTGAVFLSDDGKMHEQHLLQLLSGIIEWVDPPDAISKAIENGKSDSEMLDGCRALLAIANVTTPYVFDGLLKSMRPIGTLTFLSMLMSEVIKVLMTSNTEEETWSWEARDVLLDTWTAILTPINTINVNALLPSEGIKAAANLFGFIVECELRLASATAFNDEGDSDHLHASVSAMDERLSCYALIARASVNVTIPLLIRVFSERVGCLNQIETKGGSLETRNASCVNFTRQGPVWGHVQWCFELATHVDNMTVFSDGNGYCSPVKKAKRSTGDALRQKKRRSVRHWPEMHHVSIIRRRGYCRLPEKEKKFPERGTTSIKVHWNVETGHQKTGEKQNGPLECGNRSLEIGRQAERSTGTVDHRISDGGRWLLEKFSGKEKRSPKGNQSRKRSIGDNEGEGELPLVPNTIQTQFVVNAVEADKHPVVLLSSSIIKFAEQCLSPEMRASVFSPRLMESIIWFLARWSRTYLMSSDGIGEKILDSGHHHEHSSKKALLCFFGEHNQGKLVLDIIVRISFIALTSYLGEKDLQGLTCYQLLHSLVQQKHICVHLVTLNSWHELATAFSTEKTLLLLDTAHQRSLAQTLVRSASGIRNSEASSQYVRNLMGPIATYIVEISSKSNFKNIAQQPDILLSVSCMLERLRGAASASEPRTQKAIYDLGFSLMNPILVLLEVYKHESAVVYLLLKFVVDWVDGQITYLEAQETAAVVNFCTRLLQLYSSHNIGKISLSLSSSLLSEAKTDKYRDLRALLQLLSSLCSKDMIDFSSDSIEAQGTNISQVVYFGLHMVTPLISMDLLKYPKLCHDYFSLLTHMLEVYPETFAQLNSEAFAHILGTLDFGLHHQDADVVSKCLRALQALASYHYKETGNGNIGLGAHTVGHKDLSGNVQEGLLSRFLRSMLQLLLFEDYSSDLISVAADALLPLILCEQGLYQRLGNELIERQPNATLKSRLANALHTLTSANQLSSSLDRINYQRFRKNLNSFLVEVRGFLRTM</sequence>
<dbReference type="Proteomes" id="UP000289340">
    <property type="component" value="Chromosome 19"/>
</dbReference>
<dbReference type="GO" id="GO:0005049">
    <property type="term" value="F:nuclear export signal receptor activity"/>
    <property type="evidence" value="ECO:0007669"/>
    <property type="project" value="InterPro"/>
</dbReference>
<evidence type="ECO:0000259" key="10">
    <source>
        <dbReference type="Pfam" id="PF08767"/>
    </source>
</evidence>
<dbReference type="InterPro" id="IPR014877">
    <property type="entry name" value="XPO1_C_dom"/>
</dbReference>
<evidence type="ECO:0000313" key="12">
    <source>
        <dbReference type="Proteomes" id="UP000289340"/>
    </source>
</evidence>
<keyword evidence="5" id="KW-0963">Cytoplasm</keyword>
<dbReference type="PANTHER" id="PTHR12596">
    <property type="entry name" value="EXPORTIN 4,7-RELATED"/>
    <property type="match status" value="1"/>
</dbReference>
<proteinExistence type="inferred from homology"/>
<gene>
    <name evidence="11" type="ORF">D0Y65_052510</name>
</gene>
<evidence type="ECO:0000256" key="5">
    <source>
        <dbReference type="ARBA" id="ARBA00022490"/>
    </source>
</evidence>
<accession>A0A445FLG4</accession>
<protein>
    <recommendedName>
        <fullName evidence="8">Exportin-4</fullName>
    </recommendedName>
</protein>
<keyword evidence="12" id="KW-1185">Reference proteome</keyword>
<keyword evidence="6" id="KW-0653">Protein transport</keyword>
<dbReference type="FunFam" id="1.25.10.10:FF:000287">
    <property type="entry name" value="Exportin-4 protein"/>
    <property type="match status" value="1"/>
</dbReference>
<evidence type="ECO:0000256" key="3">
    <source>
        <dbReference type="ARBA" id="ARBA00009466"/>
    </source>
</evidence>
<dbReference type="GO" id="GO:0005643">
    <property type="term" value="C:nuclear pore"/>
    <property type="evidence" value="ECO:0007669"/>
    <property type="project" value="TreeGrafter"/>
</dbReference>
<feature type="domain" description="Exportin-1 C-terminal" evidence="10">
    <location>
        <begin position="1144"/>
        <end position="1214"/>
    </location>
</feature>
<dbReference type="GO" id="GO:0006611">
    <property type="term" value="P:protein export from nucleus"/>
    <property type="evidence" value="ECO:0007669"/>
    <property type="project" value="TreeGrafter"/>
</dbReference>
<dbReference type="SUPFAM" id="SSF48371">
    <property type="entry name" value="ARM repeat"/>
    <property type="match status" value="1"/>
</dbReference>
<dbReference type="InterPro" id="IPR011989">
    <property type="entry name" value="ARM-like"/>
</dbReference>
<evidence type="ECO:0000256" key="7">
    <source>
        <dbReference type="ARBA" id="ARBA00023242"/>
    </source>
</evidence>
<name>A0A445FLG4_GLYSO</name>
<dbReference type="GO" id="GO:0005737">
    <property type="term" value="C:cytoplasm"/>
    <property type="evidence" value="ECO:0007669"/>
    <property type="project" value="UniProtKB-SubCell"/>
</dbReference>
<dbReference type="InterPro" id="IPR016024">
    <property type="entry name" value="ARM-type_fold"/>
</dbReference>
<evidence type="ECO:0000256" key="9">
    <source>
        <dbReference type="SAM" id="MobiDB-lite"/>
    </source>
</evidence>
<dbReference type="InterPro" id="IPR044189">
    <property type="entry name" value="XPO4/7-like"/>
</dbReference>
<keyword evidence="7" id="KW-0539">Nucleus</keyword>
<dbReference type="FunFam" id="1.25.10.10:FF:000903">
    <property type="entry name" value="Exportin-4 protein"/>
    <property type="match status" value="1"/>
</dbReference>
<organism evidence="11 12">
    <name type="scientific">Glycine soja</name>
    <name type="common">Wild soybean</name>
    <dbReference type="NCBI Taxonomy" id="3848"/>
    <lineage>
        <taxon>Eukaryota</taxon>
        <taxon>Viridiplantae</taxon>
        <taxon>Streptophyta</taxon>
        <taxon>Embryophyta</taxon>
        <taxon>Tracheophyta</taxon>
        <taxon>Spermatophyta</taxon>
        <taxon>Magnoliopsida</taxon>
        <taxon>eudicotyledons</taxon>
        <taxon>Gunneridae</taxon>
        <taxon>Pentapetalae</taxon>
        <taxon>rosids</taxon>
        <taxon>fabids</taxon>
        <taxon>Fabales</taxon>
        <taxon>Fabaceae</taxon>
        <taxon>Papilionoideae</taxon>
        <taxon>50 kb inversion clade</taxon>
        <taxon>NPAAA clade</taxon>
        <taxon>indigoferoid/millettioid clade</taxon>
        <taxon>Phaseoleae</taxon>
        <taxon>Glycine</taxon>
        <taxon>Glycine subgen. Soja</taxon>
    </lineage>
</organism>
<dbReference type="EMBL" id="QZWG01000019">
    <property type="protein sequence ID" value="RZB49621.1"/>
    <property type="molecule type" value="Genomic_DNA"/>
</dbReference>
<comment type="similarity">
    <text evidence="3">Belongs to the exportin family.</text>
</comment>
<feature type="region of interest" description="Disordered" evidence="9">
    <location>
        <begin position="731"/>
        <end position="758"/>
    </location>
</feature>
<dbReference type="PANTHER" id="PTHR12596:SF1">
    <property type="entry name" value="EXPORTIN-4"/>
    <property type="match status" value="1"/>
</dbReference>
<evidence type="ECO:0000256" key="2">
    <source>
        <dbReference type="ARBA" id="ARBA00004496"/>
    </source>
</evidence>
<dbReference type="Pfam" id="PF08767">
    <property type="entry name" value="CRM1_C"/>
    <property type="match status" value="1"/>
</dbReference>
<reference evidence="11 12" key="1">
    <citation type="submission" date="2018-09" db="EMBL/GenBank/DDBJ databases">
        <title>A high-quality reference genome of wild soybean provides a powerful tool to mine soybean genomes.</title>
        <authorList>
            <person name="Xie M."/>
            <person name="Chung C.Y.L."/>
            <person name="Li M.-W."/>
            <person name="Wong F.-L."/>
            <person name="Chan T.-F."/>
            <person name="Lam H.-M."/>
        </authorList>
    </citation>
    <scope>NUCLEOTIDE SEQUENCE [LARGE SCALE GENOMIC DNA]</scope>
    <source>
        <strain evidence="12">cv. W05</strain>
        <tissue evidence="11">Hypocotyl of etiolated seedlings</tissue>
    </source>
</reference>
<comment type="subcellular location">
    <subcellularLocation>
        <location evidence="2">Cytoplasm</location>
    </subcellularLocation>
    <subcellularLocation>
        <location evidence="1">Nucleus</location>
    </subcellularLocation>
</comment>
<evidence type="ECO:0000256" key="8">
    <source>
        <dbReference type="ARBA" id="ARBA00040444"/>
    </source>
</evidence>
<keyword evidence="4" id="KW-0813">Transport</keyword>
<evidence type="ECO:0000256" key="1">
    <source>
        <dbReference type="ARBA" id="ARBA00004123"/>
    </source>
</evidence>
<evidence type="ECO:0000313" key="11">
    <source>
        <dbReference type="EMBL" id="RZB49621.1"/>
    </source>
</evidence>
<comment type="caution">
    <text evidence="11">The sequence shown here is derived from an EMBL/GenBank/DDBJ whole genome shotgun (WGS) entry which is preliminary data.</text>
</comment>
<evidence type="ECO:0000256" key="4">
    <source>
        <dbReference type="ARBA" id="ARBA00022448"/>
    </source>
</evidence>